<keyword evidence="11" id="KW-1185">Reference proteome</keyword>
<feature type="transmembrane region" description="Helical" evidence="7">
    <location>
        <begin position="279"/>
        <end position="312"/>
    </location>
</feature>
<feature type="transmembrane region" description="Helical" evidence="7">
    <location>
        <begin position="203"/>
        <end position="219"/>
    </location>
</feature>
<reference evidence="11" key="1">
    <citation type="journal article" date="2019" name="Int. J. Syst. Evol. Microbiol.">
        <title>The Global Catalogue of Microorganisms (GCM) 10K type strain sequencing project: providing services to taxonomists for standard genome sequencing and annotation.</title>
        <authorList>
            <consortium name="The Broad Institute Genomics Platform"/>
            <consortium name="The Broad Institute Genome Sequencing Center for Infectious Disease"/>
            <person name="Wu L."/>
            <person name="Ma J."/>
        </authorList>
    </citation>
    <scope>NUCLEOTIDE SEQUENCE [LARGE SCALE GENOMIC DNA]</scope>
    <source>
        <strain evidence="11">JCM 18015</strain>
    </source>
</reference>
<keyword evidence="4 7" id="KW-1133">Transmembrane helix</keyword>
<evidence type="ECO:0000259" key="9">
    <source>
        <dbReference type="Pfam" id="PF12821"/>
    </source>
</evidence>
<keyword evidence="5 7" id="KW-0472">Membrane</keyword>
<dbReference type="Pfam" id="PF12821">
    <property type="entry name" value="ThrE_2"/>
    <property type="match status" value="1"/>
</dbReference>
<protein>
    <recommendedName>
        <fullName evidence="12">Threonine/serine exporter family protein</fullName>
    </recommendedName>
</protein>
<feature type="transmembrane region" description="Helical" evidence="7">
    <location>
        <begin position="176"/>
        <end position="197"/>
    </location>
</feature>
<dbReference type="RefSeq" id="WP_259550092.1">
    <property type="nucleotide sequence ID" value="NZ_BAABHW010000002.1"/>
</dbReference>
<feature type="domain" description="Threonine/serine exporter-like N-terminal" evidence="8">
    <location>
        <begin position="22"/>
        <end position="258"/>
    </location>
</feature>
<feature type="domain" description="Threonine/Serine exporter ThrE" evidence="9">
    <location>
        <begin position="278"/>
        <end position="415"/>
    </location>
</feature>
<name>A0ABP9L5E3_9RHOB</name>
<dbReference type="Proteomes" id="UP001499910">
    <property type="component" value="Unassembled WGS sequence"/>
</dbReference>
<dbReference type="InterPro" id="IPR010619">
    <property type="entry name" value="ThrE-like_N"/>
</dbReference>
<evidence type="ECO:0000256" key="1">
    <source>
        <dbReference type="ARBA" id="ARBA00004651"/>
    </source>
</evidence>
<evidence type="ECO:0008006" key="12">
    <source>
        <dbReference type="Google" id="ProtNLM"/>
    </source>
</evidence>
<comment type="caution">
    <text evidence="10">The sequence shown here is derived from an EMBL/GenBank/DDBJ whole genome shotgun (WGS) entry which is preliminary data.</text>
</comment>
<evidence type="ECO:0000313" key="11">
    <source>
        <dbReference type="Proteomes" id="UP001499910"/>
    </source>
</evidence>
<evidence type="ECO:0000256" key="4">
    <source>
        <dbReference type="ARBA" id="ARBA00022989"/>
    </source>
</evidence>
<feature type="transmembrane region" description="Helical" evidence="7">
    <location>
        <begin position="401"/>
        <end position="419"/>
    </location>
</feature>
<accession>A0ABP9L5E3</accession>
<evidence type="ECO:0000256" key="7">
    <source>
        <dbReference type="SAM" id="Phobius"/>
    </source>
</evidence>
<gene>
    <name evidence="10" type="ORF">GCM10023209_15170</name>
</gene>
<dbReference type="PANTHER" id="PTHR34390">
    <property type="entry name" value="UPF0442 PROTEIN YJJB-RELATED"/>
    <property type="match status" value="1"/>
</dbReference>
<evidence type="ECO:0000259" key="8">
    <source>
        <dbReference type="Pfam" id="PF06738"/>
    </source>
</evidence>
<evidence type="ECO:0000256" key="2">
    <source>
        <dbReference type="ARBA" id="ARBA00022475"/>
    </source>
</evidence>
<organism evidence="10 11">
    <name type="scientific">[Roseibacterium] beibuensis</name>
    <dbReference type="NCBI Taxonomy" id="1193142"/>
    <lineage>
        <taxon>Bacteria</taxon>
        <taxon>Pseudomonadati</taxon>
        <taxon>Pseudomonadota</taxon>
        <taxon>Alphaproteobacteria</taxon>
        <taxon>Rhodobacterales</taxon>
        <taxon>Roseobacteraceae</taxon>
        <taxon>Roseicyclus</taxon>
    </lineage>
</organism>
<dbReference type="InterPro" id="IPR024528">
    <property type="entry name" value="ThrE_2"/>
</dbReference>
<keyword evidence="2" id="KW-1003">Cell membrane</keyword>
<dbReference type="EMBL" id="BAABHW010000002">
    <property type="protein sequence ID" value="GAA5071449.1"/>
    <property type="molecule type" value="Genomic_DNA"/>
</dbReference>
<evidence type="ECO:0000256" key="3">
    <source>
        <dbReference type="ARBA" id="ARBA00022692"/>
    </source>
</evidence>
<comment type="subcellular location">
    <subcellularLocation>
        <location evidence="1">Cell membrane</location>
        <topology evidence="1">Multi-pass membrane protein</topology>
    </subcellularLocation>
</comment>
<dbReference type="PANTHER" id="PTHR34390:SF2">
    <property type="entry name" value="SUCCINATE TRANSPORTER SUBUNIT YJJP-RELATED"/>
    <property type="match status" value="1"/>
</dbReference>
<feature type="transmembrane region" description="Helical" evidence="7">
    <location>
        <begin position="319"/>
        <end position="338"/>
    </location>
</feature>
<dbReference type="Pfam" id="PF06738">
    <property type="entry name" value="ThrE"/>
    <property type="match status" value="1"/>
</dbReference>
<keyword evidence="3 7" id="KW-0812">Transmembrane</keyword>
<dbReference type="InterPro" id="IPR050539">
    <property type="entry name" value="ThrE_Dicarb/AminoAcid_Exp"/>
</dbReference>
<proteinExistence type="inferred from homology"/>
<feature type="transmembrane region" description="Helical" evidence="7">
    <location>
        <begin position="239"/>
        <end position="259"/>
    </location>
</feature>
<evidence type="ECO:0000313" key="10">
    <source>
        <dbReference type="EMBL" id="GAA5071449.1"/>
    </source>
</evidence>
<evidence type="ECO:0000256" key="5">
    <source>
        <dbReference type="ARBA" id="ARBA00023136"/>
    </source>
</evidence>
<sequence length="425" mass="43275">MSEYPDPVIVRHRHLEQIAMAALAVGRLLMETGAKSSVVKTGMQKIAAGLGAESSHSRIGYASITMTVTHGANTITRMISIGHHRVDMRLNHAVRDLCTRAERGGMSPEDVSAGLAGLTGRVPHYSKIAIAVAAGVACAAFGRLLGTDWISVAPILVASTVAQGVRMALIARGTNVFVLIAIVAFLASAIAGVGSILAGSETLGIAMTAAVLLLVPGVPSMNAQTDIMEGFPTLGSARFVTVAMILIFITVGMGVARMIVAPGLDSLLAPPASLLHQAVFGGLAAAGFGLMFNFGIGTLVWAAVAGTLALAVRTTGLEFGWSLTAASFVGAVAVALWVEILGERFLKVPHAGQTLAVAGCIPMVPGGAAAQCITGLLEISTLSAAEAQAALVGSASAGLEVVFTLGAIGAGLTIVWSLAPRREFP</sequence>
<comment type="similarity">
    <text evidence="6">Belongs to the ThrE exporter (TC 2.A.79) family.</text>
</comment>
<evidence type="ECO:0000256" key="6">
    <source>
        <dbReference type="ARBA" id="ARBA00034125"/>
    </source>
</evidence>